<dbReference type="CDD" id="cd05233">
    <property type="entry name" value="SDR_c"/>
    <property type="match status" value="1"/>
</dbReference>
<sequence length="255" mass="27597">MAMTYIQTTKNMLSCFFLTRLKLFGKYQMDCKSILVIGGASVIGSSIINEARNGGYKVTTTSRSGADGSIPLDVTNDENVRSSVLQAIHQAGKIDALVYLPAITDTSLTHSADISSWQAVYDVNVLGALRVTKELLPHFMRQRDGVCLYVSSTAAVRGMVGSAAYAASKAALNSFAKSISKEYGRFNIRAFTVMPGYVNGGMLKDMAPQRVQELSKSIALRRFAHVDEIARFTVALLGFPYLNGTELSIDGGIND</sequence>
<dbReference type="AlphaFoldDB" id="A0A344ULT7"/>
<evidence type="ECO:0000259" key="2">
    <source>
        <dbReference type="SMART" id="SM00822"/>
    </source>
</evidence>
<dbReference type="Gene3D" id="3.40.50.720">
    <property type="entry name" value="NAD(P)-binding Rossmann-like Domain"/>
    <property type="match status" value="1"/>
</dbReference>
<name>A0A344ULT7_9NEIS</name>
<accession>A0A344ULT7</accession>
<dbReference type="InterPro" id="IPR002347">
    <property type="entry name" value="SDR_fam"/>
</dbReference>
<dbReference type="InterPro" id="IPR020904">
    <property type="entry name" value="Sc_DH/Rdtase_CS"/>
</dbReference>
<dbReference type="RefSeq" id="WP_114074063.1">
    <property type="nucleotide sequence ID" value="NZ_CP029554.1"/>
</dbReference>
<dbReference type="EMBL" id="CP029554">
    <property type="protein sequence ID" value="AXE36235.1"/>
    <property type="molecule type" value="Genomic_DNA"/>
</dbReference>
<dbReference type="Proteomes" id="UP000252038">
    <property type="component" value="Chromosome"/>
</dbReference>
<dbReference type="SUPFAM" id="SSF51735">
    <property type="entry name" value="NAD(P)-binding Rossmann-fold domains"/>
    <property type="match status" value="1"/>
</dbReference>
<dbReference type="InterPro" id="IPR057326">
    <property type="entry name" value="KR_dom"/>
</dbReference>
<dbReference type="SMART" id="SM00822">
    <property type="entry name" value="PKS_KR"/>
    <property type="match status" value="1"/>
</dbReference>
<dbReference type="Pfam" id="PF13561">
    <property type="entry name" value="adh_short_C2"/>
    <property type="match status" value="1"/>
</dbReference>
<dbReference type="PANTHER" id="PTHR43658">
    <property type="entry name" value="SHORT-CHAIN DEHYDROGENASE/REDUCTASE"/>
    <property type="match status" value="1"/>
</dbReference>
<dbReference type="PRINTS" id="PR00081">
    <property type="entry name" value="GDHRDH"/>
</dbReference>
<protein>
    <recommendedName>
        <fullName evidence="2">Ketoreductase domain-containing protein</fullName>
    </recommendedName>
</protein>
<dbReference type="PROSITE" id="PS00061">
    <property type="entry name" value="ADH_SHORT"/>
    <property type="match status" value="1"/>
</dbReference>
<feature type="domain" description="Ketoreductase" evidence="2">
    <location>
        <begin position="32"/>
        <end position="206"/>
    </location>
</feature>
<evidence type="ECO:0000313" key="3">
    <source>
        <dbReference type="EMBL" id="AXE36235.1"/>
    </source>
</evidence>
<evidence type="ECO:0000256" key="1">
    <source>
        <dbReference type="ARBA" id="ARBA00023002"/>
    </source>
</evidence>
<gene>
    <name evidence="3" type="ORF">DK843_19210</name>
</gene>
<dbReference type="InterPro" id="IPR036291">
    <property type="entry name" value="NAD(P)-bd_dom_sf"/>
</dbReference>
<proteinExistence type="predicted"/>
<reference evidence="3 4" key="1">
    <citation type="submission" date="2018-05" db="EMBL/GenBank/DDBJ databases">
        <title>Genome sequencing, assembly and analysis of the novel insecticidal bacterium, Chromobacterium phragmitis.</title>
        <authorList>
            <person name="Sparks M.E."/>
            <person name="Blackburn M.B."/>
            <person name="Gundersen-Rindal D.E."/>
        </authorList>
    </citation>
    <scope>NUCLEOTIDE SEQUENCE [LARGE SCALE GENOMIC DNA]</scope>
    <source>
        <strain evidence="3">IIBBL 274-1</strain>
    </source>
</reference>
<keyword evidence="1" id="KW-0560">Oxidoreductase</keyword>
<dbReference type="PANTHER" id="PTHR43658:SF8">
    <property type="entry name" value="17-BETA-HYDROXYSTEROID DEHYDROGENASE 14-RELATED"/>
    <property type="match status" value="1"/>
</dbReference>
<dbReference type="GO" id="GO:0016491">
    <property type="term" value="F:oxidoreductase activity"/>
    <property type="evidence" value="ECO:0007669"/>
    <property type="project" value="UniProtKB-KW"/>
</dbReference>
<organism evidence="3 4">
    <name type="scientific">Chromobacterium phragmitis</name>
    <dbReference type="NCBI Taxonomy" id="2202141"/>
    <lineage>
        <taxon>Bacteria</taxon>
        <taxon>Pseudomonadati</taxon>
        <taxon>Pseudomonadota</taxon>
        <taxon>Betaproteobacteria</taxon>
        <taxon>Neisseriales</taxon>
        <taxon>Chromobacteriaceae</taxon>
        <taxon>Chromobacterium</taxon>
    </lineage>
</organism>
<evidence type="ECO:0000313" key="4">
    <source>
        <dbReference type="Proteomes" id="UP000252038"/>
    </source>
</evidence>
<dbReference type="KEGG" id="chrb:DK843_19210"/>